<gene>
    <name evidence="4" type="ORF">H9968_02020</name>
</gene>
<dbReference type="InterPro" id="IPR037143">
    <property type="entry name" value="4-PPantetheinyl_Trfase_dom_sf"/>
</dbReference>
<feature type="domain" description="4'-phosphopantetheinyl transferase" evidence="3">
    <location>
        <begin position="95"/>
        <end position="161"/>
    </location>
</feature>
<organism evidence="4 5">
    <name type="scientific">Candidatus Anaerobutyricum stercoris</name>
    <dbReference type="NCBI Taxonomy" id="2838457"/>
    <lineage>
        <taxon>Bacteria</taxon>
        <taxon>Bacillati</taxon>
        <taxon>Bacillota</taxon>
        <taxon>Clostridia</taxon>
        <taxon>Lachnospirales</taxon>
        <taxon>Lachnospiraceae</taxon>
        <taxon>Anaerobutyricum</taxon>
    </lineage>
</organism>
<dbReference type="Proteomes" id="UP000824049">
    <property type="component" value="Unassembled WGS sequence"/>
</dbReference>
<dbReference type="InterPro" id="IPR050559">
    <property type="entry name" value="P-Pant_transferase_sf"/>
</dbReference>
<comment type="caution">
    <text evidence="4">The sequence shown here is derived from an EMBL/GenBank/DDBJ whole genome shotgun (WGS) entry which is preliminary data.</text>
</comment>
<reference evidence="4" key="2">
    <citation type="submission" date="2021-04" db="EMBL/GenBank/DDBJ databases">
        <authorList>
            <person name="Gilroy R."/>
        </authorList>
    </citation>
    <scope>NUCLEOTIDE SEQUENCE</scope>
    <source>
        <strain evidence="4">CHK179-28034</strain>
    </source>
</reference>
<evidence type="ECO:0000313" key="5">
    <source>
        <dbReference type="Proteomes" id="UP000824049"/>
    </source>
</evidence>
<evidence type="ECO:0000256" key="2">
    <source>
        <dbReference type="ARBA" id="ARBA00022679"/>
    </source>
</evidence>
<dbReference type="PANTHER" id="PTHR12215:SF10">
    <property type="entry name" value="L-AMINOADIPATE-SEMIALDEHYDE DEHYDROGENASE-PHOSPHOPANTETHEINYL TRANSFERASE"/>
    <property type="match status" value="1"/>
</dbReference>
<protein>
    <submittedName>
        <fullName evidence="4">4'-phosphopantetheinyl transferase superfamily protein</fullName>
    </submittedName>
</protein>
<dbReference type="GO" id="GO:0005829">
    <property type="term" value="C:cytosol"/>
    <property type="evidence" value="ECO:0007669"/>
    <property type="project" value="TreeGrafter"/>
</dbReference>
<dbReference type="InterPro" id="IPR008278">
    <property type="entry name" value="4-PPantetheinyl_Trfase_dom"/>
</dbReference>
<dbReference type="GO" id="GO:0000287">
    <property type="term" value="F:magnesium ion binding"/>
    <property type="evidence" value="ECO:0007669"/>
    <property type="project" value="InterPro"/>
</dbReference>
<dbReference type="PANTHER" id="PTHR12215">
    <property type="entry name" value="PHOSPHOPANTETHEINE TRANSFERASE"/>
    <property type="match status" value="1"/>
</dbReference>
<name>A0A9D2J6Q2_9FIRM</name>
<dbReference type="GO" id="GO:0019878">
    <property type="term" value="P:lysine biosynthetic process via aminoadipic acid"/>
    <property type="evidence" value="ECO:0007669"/>
    <property type="project" value="TreeGrafter"/>
</dbReference>
<evidence type="ECO:0000259" key="3">
    <source>
        <dbReference type="Pfam" id="PF01648"/>
    </source>
</evidence>
<keyword evidence="2 4" id="KW-0808">Transferase</keyword>
<evidence type="ECO:0000256" key="1">
    <source>
        <dbReference type="ARBA" id="ARBA00010990"/>
    </source>
</evidence>
<dbReference type="SUPFAM" id="SSF56214">
    <property type="entry name" value="4'-phosphopantetheinyl transferase"/>
    <property type="match status" value="2"/>
</dbReference>
<dbReference type="Gene3D" id="3.90.470.20">
    <property type="entry name" value="4'-phosphopantetheinyl transferase domain"/>
    <property type="match status" value="1"/>
</dbReference>
<comment type="similarity">
    <text evidence="1">Belongs to the P-Pant transferase superfamily. Gsp/Sfp/HetI/AcpT family.</text>
</comment>
<accession>A0A9D2J6Q2</accession>
<reference evidence="4" key="1">
    <citation type="journal article" date="2021" name="PeerJ">
        <title>Extensive microbial diversity within the chicken gut microbiome revealed by metagenomics and culture.</title>
        <authorList>
            <person name="Gilroy R."/>
            <person name="Ravi A."/>
            <person name="Getino M."/>
            <person name="Pursley I."/>
            <person name="Horton D.L."/>
            <person name="Alikhan N.F."/>
            <person name="Baker D."/>
            <person name="Gharbi K."/>
            <person name="Hall N."/>
            <person name="Watson M."/>
            <person name="Adriaenssens E.M."/>
            <person name="Foster-Nyarko E."/>
            <person name="Jarju S."/>
            <person name="Secka A."/>
            <person name="Antonio M."/>
            <person name="Oren A."/>
            <person name="Chaudhuri R.R."/>
            <person name="La Ragione R."/>
            <person name="Hildebrand F."/>
            <person name="Pallen M.J."/>
        </authorList>
    </citation>
    <scope>NUCLEOTIDE SEQUENCE</scope>
    <source>
        <strain evidence="4">CHK179-28034</strain>
    </source>
</reference>
<dbReference type="Pfam" id="PF01648">
    <property type="entry name" value="ACPS"/>
    <property type="match status" value="1"/>
</dbReference>
<dbReference type="GO" id="GO:0008897">
    <property type="term" value="F:holo-[acyl-carrier-protein] synthase activity"/>
    <property type="evidence" value="ECO:0007669"/>
    <property type="project" value="InterPro"/>
</dbReference>
<dbReference type="EMBL" id="DXBR01000024">
    <property type="protein sequence ID" value="HIZ38691.1"/>
    <property type="molecule type" value="Genomic_DNA"/>
</dbReference>
<proteinExistence type="inferred from homology"/>
<evidence type="ECO:0000313" key="4">
    <source>
        <dbReference type="EMBL" id="HIZ38691.1"/>
    </source>
</evidence>
<dbReference type="AlphaFoldDB" id="A0A9D2J6Q2"/>
<sequence length="217" mass="24807">MRTDALDDPREHAEWESELPEGRWQKAVLPIQIQDRKNSAGAGWLLRYVFEREGVPFSEAAVTCGPHGKPCHEKLHFNLSHSGEYVICAVGQREIGCDIQKIKPCRERMVRRFFSDEEQEYILSAEGQERDLRFITLWSRKESLLKRTGEGLTRELPEVSCLSGGCFYEKQLEDYVICVCCGEPADDSGEKFCVIVSENVLTEYVRPSQCLRLAEAD</sequence>